<protein>
    <submittedName>
        <fullName evidence="2">Uncharacterized protein</fullName>
    </submittedName>
</protein>
<reference evidence="2" key="1">
    <citation type="submission" date="2018-05" db="EMBL/GenBank/DDBJ databases">
        <authorList>
            <person name="Lanie J.A."/>
            <person name="Ng W.-L."/>
            <person name="Kazmierczak K.M."/>
            <person name="Andrzejewski T.M."/>
            <person name="Davidsen T.M."/>
            <person name="Wayne K.J."/>
            <person name="Tettelin H."/>
            <person name="Glass J.I."/>
            <person name="Rusch D."/>
            <person name="Podicherti R."/>
            <person name="Tsui H.-C.T."/>
            <person name="Winkler M.E."/>
        </authorList>
    </citation>
    <scope>NUCLEOTIDE SEQUENCE</scope>
</reference>
<name>A0A381NXZ6_9ZZZZ</name>
<feature type="region of interest" description="Disordered" evidence="1">
    <location>
        <begin position="520"/>
        <end position="549"/>
    </location>
</feature>
<sequence>MSNLSQFLGGASSSSSSGGGGGNSTFSTDPFERAAWYVWTAQDSSTRGYIVYNHYNRPITSWRNSGNYPDMDSTYGYETTNNNSTIIRTNSTGSSSTRSYGSNMVSGGGGDIGSISPSGWGGFMGGHANEHYRHISSANNNSCCWVGNTDPQRRIYRRAQETWCGGRAGMEGSSYSTHGDPWTARGAAKRMRNSWYFGSSVSSNNRFGWGTSENNSRGCMGYNQRVKVMVFVEKVSGSYFRWHEYKDVPPPHPGVDWNWWRQNVKESNHRWTDVPYSYYNNEDRYHHTVTVCDNGQVYSTYGRPHTGFWIQAINFTNETYGQNTDCGYTFRHHLDQYGVENTTDVNAQMGNMQSTTSYGIDQDEDHGQAFMITNDGRYVLCMWPYYYYGQGMKMYMIDSVTGEYRLGWRNNTSESVCVVPLGANDFIFNVNENADSDYRLHIGRHSMEENFHAYKLDNYGQGGNGIKYGPIDGGTLEHNFSKSYGYFDSFYHSTNYPRIYPVIPGALTIAEVEAYRGPATNNWSTPQNTGHTYSDQATWSNVNPPESGW</sequence>
<dbReference type="AlphaFoldDB" id="A0A381NXZ6"/>
<feature type="region of interest" description="Disordered" evidence="1">
    <location>
        <begin position="86"/>
        <end position="105"/>
    </location>
</feature>
<gene>
    <name evidence="2" type="ORF">METZ01_LOCUS12346</name>
</gene>
<evidence type="ECO:0000256" key="1">
    <source>
        <dbReference type="SAM" id="MobiDB-lite"/>
    </source>
</evidence>
<dbReference type="EMBL" id="UINC01000681">
    <property type="protein sequence ID" value="SUZ59492.1"/>
    <property type="molecule type" value="Genomic_DNA"/>
</dbReference>
<accession>A0A381NXZ6</accession>
<feature type="region of interest" description="Disordered" evidence="1">
    <location>
        <begin position="1"/>
        <end position="25"/>
    </location>
</feature>
<evidence type="ECO:0000313" key="2">
    <source>
        <dbReference type="EMBL" id="SUZ59492.1"/>
    </source>
</evidence>
<organism evidence="2">
    <name type="scientific">marine metagenome</name>
    <dbReference type="NCBI Taxonomy" id="408172"/>
    <lineage>
        <taxon>unclassified sequences</taxon>
        <taxon>metagenomes</taxon>
        <taxon>ecological metagenomes</taxon>
    </lineage>
</organism>
<proteinExistence type="predicted"/>